<name>A0AAE2BRB1_9LAMI</name>
<protein>
    <submittedName>
        <fullName evidence="1">Uncharacterized protein</fullName>
    </submittedName>
</protein>
<organism evidence="1 2">
    <name type="scientific">Sesamum angolense</name>
    <dbReference type="NCBI Taxonomy" id="2727404"/>
    <lineage>
        <taxon>Eukaryota</taxon>
        <taxon>Viridiplantae</taxon>
        <taxon>Streptophyta</taxon>
        <taxon>Embryophyta</taxon>
        <taxon>Tracheophyta</taxon>
        <taxon>Spermatophyta</taxon>
        <taxon>Magnoliopsida</taxon>
        <taxon>eudicotyledons</taxon>
        <taxon>Gunneridae</taxon>
        <taxon>Pentapetalae</taxon>
        <taxon>asterids</taxon>
        <taxon>lamiids</taxon>
        <taxon>Lamiales</taxon>
        <taxon>Pedaliaceae</taxon>
        <taxon>Sesamum</taxon>
    </lineage>
</organism>
<keyword evidence="2" id="KW-1185">Reference proteome</keyword>
<proteinExistence type="predicted"/>
<accession>A0AAE2BRB1</accession>
<dbReference type="AlphaFoldDB" id="A0AAE2BRB1"/>
<gene>
    <name evidence="1" type="ORF">Sango_1616800</name>
</gene>
<evidence type="ECO:0000313" key="2">
    <source>
        <dbReference type="Proteomes" id="UP001289374"/>
    </source>
</evidence>
<reference evidence="1" key="1">
    <citation type="submission" date="2020-06" db="EMBL/GenBank/DDBJ databases">
        <authorList>
            <person name="Li T."/>
            <person name="Hu X."/>
            <person name="Zhang T."/>
            <person name="Song X."/>
            <person name="Zhang H."/>
            <person name="Dai N."/>
            <person name="Sheng W."/>
            <person name="Hou X."/>
            <person name="Wei L."/>
        </authorList>
    </citation>
    <scope>NUCLEOTIDE SEQUENCE</scope>
    <source>
        <strain evidence="1">K16</strain>
        <tissue evidence="1">Leaf</tissue>
    </source>
</reference>
<dbReference type="EMBL" id="JACGWL010000009">
    <property type="protein sequence ID" value="KAK4394625.1"/>
    <property type="molecule type" value="Genomic_DNA"/>
</dbReference>
<sequence>MLELKQYPNEHRYLSFKIRSNDFQFDEICYVLCYRSWNGQLCERVEYNIMLFYREGKQLCLVTLAPAAADLTLQLCCSRGVKLLRSKDHKVVLRVGHLWVQVPNLLFLRNRQQRCLIDCAAGCNAFAGTSSHGCFALMLQHYIATKLNLGLKMCKSSPKVQKFAQGRRQDSVLLVLVVV</sequence>
<dbReference type="Proteomes" id="UP001289374">
    <property type="component" value="Unassembled WGS sequence"/>
</dbReference>
<evidence type="ECO:0000313" key="1">
    <source>
        <dbReference type="EMBL" id="KAK4394625.1"/>
    </source>
</evidence>
<comment type="caution">
    <text evidence="1">The sequence shown here is derived from an EMBL/GenBank/DDBJ whole genome shotgun (WGS) entry which is preliminary data.</text>
</comment>
<reference evidence="1" key="2">
    <citation type="journal article" date="2024" name="Plant">
        <title>Genomic evolution and insights into agronomic trait innovations of Sesamum species.</title>
        <authorList>
            <person name="Miao H."/>
            <person name="Wang L."/>
            <person name="Qu L."/>
            <person name="Liu H."/>
            <person name="Sun Y."/>
            <person name="Le M."/>
            <person name="Wang Q."/>
            <person name="Wei S."/>
            <person name="Zheng Y."/>
            <person name="Lin W."/>
            <person name="Duan Y."/>
            <person name="Cao H."/>
            <person name="Xiong S."/>
            <person name="Wang X."/>
            <person name="Wei L."/>
            <person name="Li C."/>
            <person name="Ma Q."/>
            <person name="Ju M."/>
            <person name="Zhao R."/>
            <person name="Li G."/>
            <person name="Mu C."/>
            <person name="Tian Q."/>
            <person name="Mei H."/>
            <person name="Zhang T."/>
            <person name="Gao T."/>
            <person name="Zhang H."/>
        </authorList>
    </citation>
    <scope>NUCLEOTIDE SEQUENCE</scope>
    <source>
        <strain evidence="1">K16</strain>
    </source>
</reference>